<name>A0A917A336_9HYPH</name>
<dbReference type="GO" id="GO:0005524">
    <property type="term" value="F:ATP binding"/>
    <property type="evidence" value="ECO:0007669"/>
    <property type="project" value="UniProtKB-KW"/>
</dbReference>
<organism evidence="6 7">
    <name type="scientific">Aureimonas endophytica</name>
    <dbReference type="NCBI Taxonomy" id="2027858"/>
    <lineage>
        <taxon>Bacteria</taxon>
        <taxon>Pseudomonadati</taxon>
        <taxon>Pseudomonadota</taxon>
        <taxon>Alphaproteobacteria</taxon>
        <taxon>Hyphomicrobiales</taxon>
        <taxon>Aurantimonadaceae</taxon>
        <taxon>Aureimonas</taxon>
    </lineage>
</organism>
<keyword evidence="4 6" id="KW-0067">ATP-binding</keyword>
<dbReference type="GO" id="GO:0016887">
    <property type="term" value="F:ATP hydrolysis activity"/>
    <property type="evidence" value="ECO:0007669"/>
    <property type="project" value="InterPro"/>
</dbReference>
<proteinExistence type="inferred from homology"/>
<protein>
    <submittedName>
        <fullName evidence="6">ABC transporter ATP-binding protein</fullName>
    </submittedName>
</protein>
<comment type="caution">
    <text evidence="6">The sequence shown here is derived from an EMBL/GenBank/DDBJ whole genome shotgun (WGS) entry which is preliminary data.</text>
</comment>
<dbReference type="PANTHER" id="PTHR46743">
    <property type="entry name" value="TEICHOIC ACIDS EXPORT ATP-BINDING PROTEIN TAGH"/>
    <property type="match status" value="1"/>
</dbReference>
<dbReference type="SUPFAM" id="SSF52540">
    <property type="entry name" value="P-loop containing nucleoside triphosphate hydrolases"/>
    <property type="match status" value="1"/>
</dbReference>
<keyword evidence="3" id="KW-0547">Nucleotide-binding</keyword>
<dbReference type="PROSITE" id="PS50893">
    <property type="entry name" value="ABC_TRANSPORTER_2"/>
    <property type="match status" value="1"/>
</dbReference>
<evidence type="ECO:0000256" key="3">
    <source>
        <dbReference type="ARBA" id="ARBA00022741"/>
    </source>
</evidence>
<comment type="similarity">
    <text evidence="1">Belongs to the ABC transporter superfamily.</text>
</comment>
<dbReference type="Gene3D" id="3.40.50.300">
    <property type="entry name" value="P-loop containing nucleotide triphosphate hydrolases"/>
    <property type="match status" value="1"/>
</dbReference>
<dbReference type="InterPro" id="IPR015860">
    <property type="entry name" value="ABC_transpr_TagH-like"/>
</dbReference>
<accession>A0A917A336</accession>
<sequence length="247" mass="27003">MNSIQLNDVSVEFPIYGASSRSLRNRIFSGATGGMIGSDARHRTRIEALRDITLTIRHGERIALVGHNGAGKTTLLRVLAGIYPPQSGRLRIEGKIAPLFDIGFGMDPDATGYDNIRLRGLFLGLSRQDVEDRLDQIAEFTELGQFLDMPIRTYSMGMQTRLSFAVSTSIKPEILLLDEGIGAGDAAFLEKAQARIRSFVDEAGILVLASHSESLLAGLCERAIRLEHGKIIDDGPFAEVMRRYAGA</sequence>
<dbReference type="PANTHER" id="PTHR46743:SF2">
    <property type="entry name" value="TEICHOIC ACIDS EXPORT ATP-BINDING PROTEIN TAGH"/>
    <property type="match status" value="1"/>
</dbReference>
<evidence type="ECO:0000259" key="5">
    <source>
        <dbReference type="PROSITE" id="PS50893"/>
    </source>
</evidence>
<dbReference type="InterPro" id="IPR003439">
    <property type="entry name" value="ABC_transporter-like_ATP-bd"/>
</dbReference>
<evidence type="ECO:0000313" key="7">
    <source>
        <dbReference type="Proteomes" id="UP000644699"/>
    </source>
</evidence>
<reference evidence="6" key="1">
    <citation type="journal article" date="2014" name="Int. J. Syst. Evol. Microbiol.">
        <title>Complete genome sequence of Corynebacterium casei LMG S-19264T (=DSM 44701T), isolated from a smear-ripened cheese.</title>
        <authorList>
            <consortium name="US DOE Joint Genome Institute (JGI-PGF)"/>
            <person name="Walter F."/>
            <person name="Albersmeier A."/>
            <person name="Kalinowski J."/>
            <person name="Ruckert C."/>
        </authorList>
    </citation>
    <scope>NUCLEOTIDE SEQUENCE</scope>
    <source>
        <strain evidence="6">CGMCC 1.15367</strain>
    </source>
</reference>
<dbReference type="InterPro" id="IPR050683">
    <property type="entry name" value="Bact_Polysacc_Export_ATP-bd"/>
</dbReference>
<dbReference type="SMART" id="SM00382">
    <property type="entry name" value="AAA"/>
    <property type="match status" value="1"/>
</dbReference>
<dbReference type="Proteomes" id="UP000644699">
    <property type="component" value="Unassembled WGS sequence"/>
</dbReference>
<dbReference type="GO" id="GO:0016020">
    <property type="term" value="C:membrane"/>
    <property type="evidence" value="ECO:0007669"/>
    <property type="project" value="InterPro"/>
</dbReference>
<dbReference type="InterPro" id="IPR027417">
    <property type="entry name" value="P-loop_NTPase"/>
</dbReference>
<evidence type="ECO:0000313" key="6">
    <source>
        <dbReference type="EMBL" id="GGE24506.1"/>
    </source>
</evidence>
<dbReference type="CDD" id="cd03220">
    <property type="entry name" value="ABC_KpsT_Wzt"/>
    <property type="match status" value="1"/>
</dbReference>
<evidence type="ECO:0000256" key="4">
    <source>
        <dbReference type="ARBA" id="ARBA00022840"/>
    </source>
</evidence>
<dbReference type="InterPro" id="IPR003593">
    <property type="entry name" value="AAA+_ATPase"/>
</dbReference>
<keyword evidence="7" id="KW-1185">Reference proteome</keyword>
<gene>
    <name evidence="6" type="primary">rfbE</name>
    <name evidence="6" type="ORF">GCM10011390_49930</name>
</gene>
<reference evidence="6" key="2">
    <citation type="submission" date="2020-09" db="EMBL/GenBank/DDBJ databases">
        <authorList>
            <person name="Sun Q."/>
            <person name="Zhou Y."/>
        </authorList>
    </citation>
    <scope>NUCLEOTIDE SEQUENCE</scope>
    <source>
        <strain evidence="6">CGMCC 1.15367</strain>
    </source>
</reference>
<evidence type="ECO:0000256" key="1">
    <source>
        <dbReference type="ARBA" id="ARBA00005417"/>
    </source>
</evidence>
<dbReference type="GO" id="GO:0140359">
    <property type="term" value="F:ABC-type transporter activity"/>
    <property type="evidence" value="ECO:0007669"/>
    <property type="project" value="InterPro"/>
</dbReference>
<feature type="domain" description="ABC transporter" evidence="5">
    <location>
        <begin position="4"/>
        <end position="247"/>
    </location>
</feature>
<keyword evidence="2" id="KW-0813">Transport</keyword>
<dbReference type="Pfam" id="PF00005">
    <property type="entry name" value="ABC_tran"/>
    <property type="match status" value="1"/>
</dbReference>
<dbReference type="EMBL" id="BMIQ01000014">
    <property type="protein sequence ID" value="GGE24506.1"/>
    <property type="molecule type" value="Genomic_DNA"/>
</dbReference>
<evidence type="ECO:0000256" key="2">
    <source>
        <dbReference type="ARBA" id="ARBA00022448"/>
    </source>
</evidence>
<dbReference type="AlphaFoldDB" id="A0A917A336"/>